<dbReference type="InterPro" id="IPR029176">
    <property type="entry name" value="SPATA24"/>
</dbReference>
<dbReference type="Pfam" id="PF15175">
    <property type="entry name" value="SPATA24"/>
    <property type="match status" value="1"/>
</dbReference>
<dbReference type="OrthoDB" id="10047985at2759"/>
<dbReference type="PANTHER" id="PTHR35155">
    <property type="entry name" value="SPERMATOGENESIS-ASSOCIATED PROTEIN 24"/>
    <property type="match status" value="1"/>
</dbReference>
<proteinExistence type="predicted"/>
<protein>
    <submittedName>
        <fullName evidence="1">Uncharacterized protein</fullName>
    </submittedName>
</protein>
<name>A0A7M5VDQ1_9CNID</name>
<evidence type="ECO:0000313" key="1">
    <source>
        <dbReference type="EnsemblMetazoa" id="CLYHEMP008055.1"/>
    </source>
</evidence>
<dbReference type="RefSeq" id="XP_066917396.1">
    <property type="nucleotide sequence ID" value="XM_067061295.1"/>
</dbReference>
<dbReference type="GO" id="GO:0005737">
    <property type="term" value="C:cytoplasm"/>
    <property type="evidence" value="ECO:0007669"/>
    <property type="project" value="TreeGrafter"/>
</dbReference>
<sequence>MMSSNDAIEIKRKYEELKKAYKEEQIAHLETKSKLLKTKEKLEVSLADIQYLNRQLSQEKQAFKEAFGHLKNTAFEQKFHAQKLKEKYKAIEKVCDDKDSVLSVKETAIKDLQSKLQQQRKTHQHQISDQEIHLQQERYLAQHYFTNYSTDGSKGKKKK</sequence>
<dbReference type="GeneID" id="136804687"/>
<dbReference type="GO" id="GO:0005634">
    <property type="term" value="C:nucleus"/>
    <property type="evidence" value="ECO:0007669"/>
    <property type="project" value="TreeGrafter"/>
</dbReference>
<dbReference type="PANTHER" id="PTHR35155:SF1">
    <property type="entry name" value="SPERMATOGENESIS-ASSOCIATED PROTEIN 24"/>
    <property type="match status" value="1"/>
</dbReference>
<organism evidence="1 2">
    <name type="scientific">Clytia hemisphaerica</name>
    <dbReference type="NCBI Taxonomy" id="252671"/>
    <lineage>
        <taxon>Eukaryota</taxon>
        <taxon>Metazoa</taxon>
        <taxon>Cnidaria</taxon>
        <taxon>Hydrozoa</taxon>
        <taxon>Hydroidolina</taxon>
        <taxon>Leptothecata</taxon>
        <taxon>Obeliida</taxon>
        <taxon>Clytiidae</taxon>
        <taxon>Clytia</taxon>
    </lineage>
</organism>
<dbReference type="RefSeq" id="XP_066917397.1">
    <property type="nucleotide sequence ID" value="XM_067061296.1"/>
</dbReference>
<dbReference type="EnsemblMetazoa" id="CLYHEMT008055.3">
    <property type="protein sequence ID" value="CLYHEMP008055.3"/>
    <property type="gene ID" value="CLYHEMG008055"/>
</dbReference>
<keyword evidence="2" id="KW-1185">Reference proteome</keyword>
<evidence type="ECO:0000313" key="2">
    <source>
        <dbReference type="Proteomes" id="UP000594262"/>
    </source>
</evidence>
<dbReference type="EnsemblMetazoa" id="CLYHEMT008055.1">
    <property type="protein sequence ID" value="CLYHEMP008055.1"/>
    <property type="gene ID" value="CLYHEMG008055"/>
</dbReference>
<reference evidence="1" key="1">
    <citation type="submission" date="2021-01" db="UniProtKB">
        <authorList>
            <consortium name="EnsemblMetazoa"/>
        </authorList>
    </citation>
    <scope>IDENTIFICATION</scope>
</reference>
<dbReference type="AlphaFoldDB" id="A0A7M5VDQ1"/>
<dbReference type="GO" id="GO:0003677">
    <property type="term" value="F:DNA binding"/>
    <property type="evidence" value="ECO:0007669"/>
    <property type="project" value="TreeGrafter"/>
</dbReference>
<dbReference type="Proteomes" id="UP000594262">
    <property type="component" value="Unplaced"/>
</dbReference>
<accession>A0A7M5VDQ1</accession>